<evidence type="ECO:0000313" key="3">
    <source>
        <dbReference type="Proteomes" id="UP001465153"/>
    </source>
</evidence>
<dbReference type="EMBL" id="BAABWN010000009">
    <property type="protein sequence ID" value="GAA6168948.1"/>
    <property type="molecule type" value="Genomic_DNA"/>
</dbReference>
<accession>A0ABQ0ABB0</accession>
<dbReference type="Proteomes" id="UP001465153">
    <property type="component" value="Unassembled WGS sequence"/>
</dbReference>
<keyword evidence="1" id="KW-0472">Membrane</keyword>
<keyword evidence="3" id="KW-1185">Reference proteome</keyword>
<dbReference type="RefSeq" id="WP_233088122.1">
    <property type="nucleotide sequence ID" value="NZ_BAABWN010000009.1"/>
</dbReference>
<name>A0ABQ0ABB0_9GAMM</name>
<evidence type="ECO:0000256" key="1">
    <source>
        <dbReference type="SAM" id="Phobius"/>
    </source>
</evidence>
<organism evidence="2 3">
    <name type="scientific">Sessilibacter corallicola</name>
    <dbReference type="NCBI Taxonomy" id="2904075"/>
    <lineage>
        <taxon>Bacteria</taxon>
        <taxon>Pseudomonadati</taxon>
        <taxon>Pseudomonadota</taxon>
        <taxon>Gammaproteobacteria</taxon>
        <taxon>Cellvibrionales</taxon>
        <taxon>Cellvibrionaceae</taxon>
        <taxon>Sessilibacter</taxon>
    </lineage>
</organism>
<gene>
    <name evidence="2" type="ORF">NBRC116591_27590</name>
</gene>
<dbReference type="InterPro" id="IPR021313">
    <property type="entry name" value="DUF2909"/>
</dbReference>
<keyword evidence="1" id="KW-1133">Transmembrane helix</keyword>
<reference evidence="2 3" key="1">
    <citation type="submission" date="2024-04" db="EMBL/GenBank/DDBJ databases">
        <title>Draft genome sequence of Sessilibacter corallicola NBRC 116591.</title>
        <authorList>
            <person name="Miyakawa T."/>
            <person name="Kusuya Y."/>
            <person name="Miura T."/>
        </authorList>
    </citation>
    <scope>NUCLEOTIDE SEQUENCE [LARGE SCALE GENOMIC DNA]</scope>
    <source>
        <strain evidence="2 3">KU-00831-HH</strain>
    </source>
</reference>
<evidence type="ECO:0008006" key="4">
    <source>
        <dbReference type="Google" id="ProtNLM"/>
    </source>
</evidence>
<feature type="transmembrane region" description="Helical" evidence="1">
    <location>
        <begin position="37"/>
        <end position="60"/>
    </location>
</feature>
<comment type="caution">
    <text evidence="2">The sequence shown here is derived from an EMBL/GenBank/DDBJ whole genome shotgun (WGS) entry which is preliminary data.</text>
</comment>
<protein>
    <recommendedName>
        <fullName evidence="4">DUF2909 domain-containing protein</fullName>
    </recommendedName>
</protein>
<sequence>MIIKFLIILLLVLVVLSLARALYCLLVDRQEANKKRTLYALGFRVTVAAALLCLTFYAFYSGKITPTAPWEYQQKGIN</sequence>
<dbReference type="Pfam" id="PF11137">
    <property type="entry name" value="DUF2909"/>
    <property type="match status" value="1"/>
</dbReference>
<proteinExistence type="predicted"/>
<keyword evidence="1" id="KW-0812">Transmembrane</keyword>
<evidence type="ECO:0000313" key="2">
    <source>
        <dbReference type="EMBL" id="GAA6168948.1"/>
    </source>
</evidence>